<keyword evidence="1" id="KW-0472">Membrane</keyword>
<evidence type="ECO:0008006" key="3">
    <source>
        <dbReference type="Google" id="ProtNLM"/>
    </source>
</evidence>
<organism evidence="2">
    <name type="scientific">uncultured Nocardioidaceae bacterium</name>
    <dbReference type="NCBI Taxonomy" id="253824"/>
    <lineage>
        <taxon>Bacteria</taxon>
        <taxon>Bacillati</taxon>
        <taxon>Actinomycetota</taxon>
        <taxon>Actinomycetes</taxon>
        <taxon>Propionibacteriales</taxon>
        <taxon>Nocardioidaceae</taxon>
        <taxon>environmental samples</taxon>
    </lineage>
</organism>
<name>A0A6J4M5M4_9ACTN</name>
<gene>
    <name evidence="2" type="ORF">AVDCRST_MAG46-2573</name>
</gene>
<feature type="transmembrane region" description="Helical" evidence="1">
    <location>
        <begin position="12"/>
        <end position="33"/>
    </location>
</feature>
<keyword evidence="1" id="KW-0812">Transmembrane</keyword>
<reference evidence="2" key="1">
    <citation type="submission" date="2020-02" db="EMBL/GenBank/DDBJ databases">
        <authorList>
            <person name="Meier V. D."/>
        </authorList>
    </citation>
    <scope>NUCLEOTIDE SEQUENCE</scope>
    <source>
        <strain evidence="2">AVDCRST_MAG46</strain>
    </source>
</reference>
<accession>A0A6J4M5M4</accession>
<protein>
    <recommendedName>
        <fullName evidence="3">DUF3017 domain-containing protein</fullName>
    </recommendedName>
</protein>
<evidence type="ECO:0000313" key="2">
    <source>
        <dbReference type="EMBL" id="CAA9350677.1"/>
    </source>
</evidence>
<feature type="transmembrane region" description="Helical" evidence="1">
    <location>
        <begin position="39"/>
        <end position="59"/>
    </location>
</feature>
<proteinExistence type="predicted"/>
<evidence type="ECO:0000256" key="1">
    <source>
        <dbReference type="SAM" id="Phobius"/>
    </source>
</evidence>
<feature type="transmembrane region" description="Helical" evidence="1">
    <location>
        <begin position="71"/>
        <end position="90"/>
    </location>
</feature>
<dbReference type="EMBL" id="CADCUD010000174">
    <property type="protein sequence ID" value="CAA9350677.1"/>
    <property type="molecule type" value="Genomic_DNA"/>
</dbReference>
<sequence length="93" mass="9425">MTRARRFQPGTVAYVAVAVAVLVGLALVALGAWQAGMTVAGAAMAAASVARALLPERLAGLLRVRRRTSDVVLMLGFGVALITLAAAIPARAG</sequence>
<keyword evidence="1" id="KW-1133">Transmembrane helix</keyword>
<dbReference type="InterPro" id="IPR021385">
    <property type="entry name" value="DUF3017"/>
</dbReference>
<dbReference type="Pfam" id="PF11222">
    <property type="entry name" value="DUF3017"/>
    <property type="match status" value="1"/>
</dbReference>
<dbReference type="AlphaFoldDB" id="A0A6J4M5M4"/>